<organism evidence="1 2">
    <name type="scientific">Nephila pilipes</name>
    <name type="common">Giant wood spider</name>
    <name type="synonym">Nephila maculata</name>
    <dbReference type="NCBI Taxonomy" id="299642"/>
    <lineage>
        <taxon>Eukaryota</taxon>
        <taxon>Metazoa</taxon>
        <taxon>Ecdysozoa</taxon>
        <taxon>Arthropoda</taxon>
        <taxon>Chelicerata</taxon>
        <taxon>Arachnida</taxon>
        <taxon>Araneae</taxon>
        <taxon>Araneomorphae</taxon>
        <taxon>Entelegynae</taxon>
        <taxon>Araneoidea</taxon>
        <taxon>Nephilidae</taxon>
        <taxon>Nephila</taxon>
    </lineage>
</organism>
<dbReference type="EMBL" id="BMAW01027093">
    <property type="protein sequence ID" value="GFU00467.1"/>
    <property type="molecule type" value="Genomic_DNA"/>
</dbReference>
<evidence type="ECO:0000313" key="2">
    <source>
        <dbReference type="Proteomes" id="UP000887013"/>
    </source>
</evidence>
<reference evidence="1" key="1">
    <citation type="submission" date="2020-08" db="EMBL/GenBank/DDBJ databases">
        <title>Multicomponent nature underlies the extraordinary mechanical properties of spider dragline silk.</title>
        <authorList>
            <person name="Kono N."/>
            <person name="Nakamura H."/>
            <person name="Mori M."/>
            <person name="Yoshida Y."/>
            <person name="Ohtoshi R."/>
            <person name="Malay A.D."/>
            <person name="Moran D.A.P."/>
            <person name="Tomita M."/>
            <person name="Numata K."/>
            <person name="Arakawa K."/>
        </authorList>
    </citation>
    <scope>NUCLEOTIDE SEQUENCE</scope>
</reference>
<proteinExistence type="predicted"/>
<keyword evidence="2" id="KW-1185">Reference proteome</keyword>
<name>A0A8X6UBG6_NEPPI</name>
<comment type="caution">
    <text evidence="1">The sequence shown here is derived from an EMBL/GenBank/DDBJ whole genome shotgun (WGS) entry which is preliminary data.</text>
</comment>
<protein>
    <submittedName>
        <fullName evidence="1">Uncharacterized protein</fullName>
    </submittedName>
</protein>
<sequence>MALIAMYVVRSYAATNYIYTKQLPLLANMANSMYGHGNNHIYNNMYMAASQPVYTRNNSYAISLHVATVAVYGNWLYAHVATEAMLSSQHNSMCSMWV</sequence>
<evidence type="ECO:0000313" key="1">
    <source>
        <dbReference type="EMBL" id="GFU00467.1"/>
    </source>
</evidence>
<accession>A0A8X6UBG6</accession>
<dbReference type="AlphaFoldDB" id="A0A8X6UBG6"/>
<gene>
    <name evidence="1" type="ORF">NPIL_267101</name>
</gene>
<dbReference type="Proteomes" id="UP000887013">
    <property type="component" value="Unassembled WGS sequence"/>
</dbReference>